<evidence type="ECO:0000256" key="1">
    <source>
        <dbReference type="SAM" id="Phobius"/>
    </source>
</evidence>
<keyword evidence="1" id="KW-0472">Membrane</keyword>
<evidence type="ECO:0000313" key="2">
    <source>
        <dbReference type="EMBL" id="GAH73146.1"/>
    </source>
</evidence>
<proteinExistence type="predicted"/>
<reference evidence="2" key="1">
    <citation type="journal article" date="2014" name="Front. Microbiol.">
        <title>High frequency of phylogenetically diverse reductive dehalogenase-homologous genes in deep subseafloor sedimentary metagenomes.</title>
        <authorList>
            <person name="Kawai M."/>
            <person name="Futagami T."/>
            <person name="Toyoda A."/>
            <person name="Takaki Y."/>
            <person name="Nishi S."/>
            <person name="Hori S."/>
            <person name="Arai W."/>
            <person name="Tsubouchi T."/>
            <person name="Morono Y."/>
            <person name="Uchiyama I."/>
            <person name="Ito T."/>
            <person name="Fujiyama A."/>
            <person name="Inagaki F."/>
            <person name="Takami H."/>
        </authorList>
    </citation>
    <scope>NUCLEOTIDE SEQUENCE</scope>
    <source>
        <strain evidence="2">Expedition CK06-06</strain>
    </source>
</reference>
<organism evidence="2">
    <name type="scientific">marine sediment metagenome</name>
    <dbReference type="NCBI Taxonomy" id="412755"/>
    <lineage>
        <taxon>unclassified sequences</taxon>
        <taxon>metagenomes</taxon>
        <taxon>ecological metagenomes</taxon>
    </lineage>
</organism>
<keyword evidence="1" id="KW-1133">Transmembrane helix</keyword>
<protein>
    <recommendedName>
        <fullName evidence="3">Zinc/iron permease</fullName>
    </recommendedName>
</protein>
<name>X1HSL1_9ZZZZ</name>
<dbReference type="AlphaFoldDB" id="X1HSL1"/>
<evidence type="ECO:0008006" key="3">
    <source>
        <dbReference type="Google" id="ProtNLM"/>
    </source>
</evidence>
<dbReference type="EMBL" id="BARU01028655">
    <property type="protein sequence ID" value="GAH73146.1"/>
    <property type="molecule type" value="Genomic_DNA"/>
</dbReference>
<comment type="caution">
    <text evidence="2">The sequence shown here is derived from an EMBL/GenBank/DDBJ whole genome shotgun (WGS) entry which is preliminary data.</text>
</comment>
<keyword evidence="1" id="KW-0812">Transmembrane</keyword>
<accession>X1HSL1</accession>
<feature type="transmembrane region" description="Helical" evidence="1">
    <location>
        <begin position="30"/>
        <end position="49"/>
    </location>
</feature>
<sequence>ALLGIVGGIMVYISLDELLPVSKALGKEHISILGIISGMLIMALSLSLFNL</sequence>
<gene>
    <name evidence="2" type="ORF">S03H2_45708</name>
</gene>
<feature type="non-terminal residue" evidence="2">
    <location>
        <position position="1"/>
    </location>
</feature>